<dbReference type="EMBL" id="JBCLSH010000012">
    <property type="protein sequence ID" value="MEY8443602.1"/>
    <property type="molecule type" value="Genomic_DNA"/>
</dbReference>
<name>A0ABV4D5L1_9LACT</name>
<evidence type="ECO:0000313" key="3">
    <source>
        <dbReference type="EMBL" id="MEY8443602.1"/>
    </source>
</evidence>
<feature type="region of interest" description="Disordered" evidence="1">
    <location>
        <begin position="60"/>
        <end position="84"/>
    </location>
</feature>
<keyword evidence="2" id="KW-1133">Transmembrane helix</keyword>
<proteinExistence type="predicted"/>
<keyword evidence="2" id="KW-0812">Transmembrane</keyword>
<organism evidence="3 4">
    <name type="scientific">Lactococcus ileimucosae</name>
    <dbReference type="NCBI Taxonomy" id="2941329"/>
    <lineage>
        <taxon>Bacteria</taxon>
        <taxon>Bacillati</taxon>
        <taxon>Bacillota</taxon>
        <taxon>Bacilli</taxon>
        <taxon>Lactobacillales</taxon>
        <taxon>Streptococcaceae</taxon>
        <taxon>Lactococcus</taxon>
    </lineage>
</organism>
<dbReference type="RefSeq" id="WP_251711859.1">
    <property type="nucleotide sequence ID" value="NZ_CALPDE010000001.1"/>
</dbReference>
<feature type="transmembrane region" description="Helical" evidence="2">
    <location>
        <begin position="30"/>
        <end position="49"/>
    </location>
</feature>
<protein>
    <submittedName>
        <fullName evidence="3">Uncharacterized protein</fullName>
    </submittedName>
</protein>
<evidence type="ECO:0000256" key="2">
    <source>
        <dbReference type="SAM" id="Phobius"/>
    </source>
</evidence>
<gene>
    <name evidence="3" type="ORF">AALA52_05000</name>
</gene>
<evidence type="ECO:0000313" key="4">
    <source>
        <dbReference type="Proteomes" id="UP001565283"/>
    </source>
</evidence>
<accession>A0ABV4D5L1</accession>
<feature type="transmembrane region" description="Helical" evidence="2">
    <location>
        <begin position="7"/>
        <end position="24"/>
    </location>
</feature>
<reference evidence="3 4" key="1">
    <citation type="submission" date="2024-03" db="EMBL/GenBank/DDBJ databases">
        <title>Mouse gut bacterial collection (mGBC) of GemPharmatech.</title>
        <authorList>
            <person name="He Y."/>
            <person name="Dong L."/>
            <person name="Wu D."/>
            <person name="Gao X."/>
            <person name="Lin Z."/>
        </authorList>
    </citation>
    <scope>NUCLEOTIDE SEQUENCE [LARGE SCALE GENOMIC DNA]</scope>
    <source>
        <strain evidence="3 4">61-15</strain>
    </source>
</reference>
<sequence length="84" mass="10091">MSKNKNRAYYVFTFVVIFSVLLFFSERMTLIEMVLLFFISIPIYALGIYHGKKKQRLRALHRTKKAQERKDEEERSGKLNNEMK</sequence>
<dbReference type="Proteomes" id="UP001565283">
    <property type="component" value="Unassembled WGS sequence"/>
</dbReference>
<feature type="compositionally biased region" description="Basic and acidic residues" evidence="1">
    <location>
        <begin position="65"/>
        <end position="84"/>
    </location>
</feature>
<comment type="caution">
    <text evidence="3">The sequence shown here is derived from an EMBL/GenBank/DDBJ whole genome shotgun (WGS) entry which is preliminary data.</text>
</comment>
<keyword evidence="2" id="KW-0472">Membrane</keyword>
<evidence type="ECO:0000256" key="1">
    <source>
        <dbReference type="SAM" id="MobiDB-lite"/>
    </source>
</evidence>
<keyword evidence="4" id="KW-1185">Reference proteome</keyword>